<dbReference type="GO" id="GO:0046677">
    <property type="term" value="P:response to antibiotic"/>
    <property type="evidence" value="ECO:0007669"/>
    <property type="project" value="UniProtKB-KW"/>
</dbReference>
<evidence type="ECO:0000256" key="3">
    <source>
        <dbReference type="ARBA" id="ARBA00023315"/>
    </source>
</evidence>
<dbReference type="PANTHER" id="PTHR11104:SF0">
    <property type="entry name" value="SPBETA PROPHAGE-DERIVED AMINOGLYCOSIDE N(3')-ACETYLTRANSFERASE-LIKE PROTEIN YOKD"/>
    <property type="match status" value="1"/>
</dbReference>
<keyword evidence="3 4" id="KW-0012">Acyltransferase</keyword>
<reference evidence="6" key="1">
    <citation type="submission" date="2016-01" db="EMBL/GenBank/DDBJ databases">
        <authorList>
            <person name="Mitreva M."/>
            <person name="Pepin K.H."/>
            <person name="Mihindukulasuriya K.A."/>
            <person name="Fulton R."/>
            <person name="Fronick C."/>
            <person name="O'Laughlin M."/>
            <person name="Miner T."/>
            <person name="Herter B."/>
            <person name="Rosa B.A."/>
            <person name="Cordes M."/>
            <person name="Tomlinson C."/>
            <person name="Wollam A."/>
            <person name="Palsikar V.B."/>
            <person name="Mardis E.R."/>
            <person name="Wilson R.K."/>
        </authorList>
    </citation>
    <scope>NUCLEOTIDE SEQUENCE [LARGE SCALE GENOMIC DNA]</scope>
    <source>
        <strain evidence="6">GED7749B</strain>
    </source>
</reference>
<comment type="caution">
    <text evidence="5">The sequence shown here is derived from an EMBL/GenBank/DDBJ whole genome shotgun (WGS) entry which is preliminary data.</text>
</comment>
<protein>
    <recommendedName>
        <fullName evidence="4">Aminoglycoside N(3)-acetyltransferase</fullName>
        <ecNumber evidence="4">2.3.1.-</ecNumber>
    </recommendedName>
</protein>
<evidence type="ECO:0000256" key="1">
    <source>
        <dbReference type="ARBA" id="ARBA00006383"/>
    </source>
</evidence>
<evidence type="ECO:0000256" key="4">
    <source>
        <dbReference type="RuleBase" id="RU365031"/>
    </source>
</evidence>
<dbReference type="Proteomes" id="UP000070376">
    <property type="component" value="Unassembled WGS sequence"/>
</dbReference>
<organism evidence="5 6">
    <name type="scientific">Heyndrickxia coagulans</name>
    <name type="common">Weizmannia coagulans</name>
    <dbReference type="NCBI Taxonomy" id="1398"/>
    <lineage>
        <taxon>Bacteria</taxon>
        <taxon>Bacillati</taxon>
        <taxon>Bacillota</taxon>
        <taxon>Bacilli</taxon>
        <taxon>Bacillales</taxon>
        <taxon>Bacillaceae</taxon>
        <taxon>Heyndrickxia</taxon>
    </lineage>
</organism>
<dbReference type="SUPFAM" id="SSF110710">
    <property type="entry name" value="TTHA0583/YokD-like"/>
    <property type="match status" value="1"/>
</dbReference>
<name>A0A133KE38_HEYCO</name>
<dbReference type="PANTHER" id="PTHR11104">
    <property type="entry name" value="AMINOGLYCOSIDE N3-ACETYLTRANSFERASE"/>
    <property type="match status" value="1"/>
</dbReference>
<gene>
    <name evidence="5" type="ORF">HMPREF3213_03178</name>
</gene>
<keyword evidence="2 4" id="KW-0808">Transferase</keyword>
<dbReference type="EC" id="2.3.1.-" evidence="4"/>
<keyword evidence="4" id="KW-0046">Antibiotic resistance</keyword>
<dbReference type="EMBL" id="LRPN01000162">
    <property type="protein sequence ID" value="KWZ77826.1"/>
    <property type="molecule type" value="Genomic_DNA"/>
</dbReference>
<dbReference type="GO" id="GO:0046353">
    <property type="term" value="F:aminoglycoside 3-N-acetyltransferase activity"/>
    <property type="evidence" value="ECO:0007669"/>
    <property type="project" value="UniProtKB-EC"/>
</dbReference>
<dbReference type="InterPro" id="IPR003679">
    <property type="entry name" value="Amioglycoside_AcTrfase"/>
</dbReference>
<evidence type="ECO:0000256" key="2">
    <source>
        <dbReference type="ARBA" id="ARBA00022679"/>
    </source>
</evidence>
<comment type="similarity">
    <text evidence="1 4">Belongs to the antibiotic N-acetyltransferase family.</text>
</comment>
<evidence type="ECO:0000313" key="6">
    <source>
        <dbReference type="Proteomes" id="UP000070376"/>
    </source>
</evidence>
<accession>A0A133KE38</accession>
<dbReference type="PATRIC" id="fig|1398.22.peg.3182"/>
<dbReference type="InterPro" id="IPR028345">
    <property type="entry name" value="Antibiotic_NAT-like"/>
</dbReference>
<dbReference type="Pfam" id="PF02522">
    <property type="entry name" value="Antibiotic_NAT"/>
    <property type="match status" value="1"/>
</dbReference>
<evidence type="ECO:0000313" key="5">
    <source>
        <dbReference type="EMBL" id="KWZ77826.1"/>
    </source>
</evidence>
<sequence length="294" mass="33193">MRQAWRIITNKLTEMGEAPVTEENVIRQKQMLVTKERLVTDFRKLGLKEGMVVIVHSSLSALGWVCGGEVAVILALMEVVTERGTIVMPAQTANNTDPAFWENPPVPEAWWEEIRRSMPAFDPAVTPTYGMGRVAELFRTFPGVLRSHHPTCSFTAWGREAKSILSGHSLDFPFGEKSPLAQIYDRDGCILLLGVDYHANTSMHLGESRSKHTKRCTQSCAMTINGKRVWQSYEDYEENSDLFNKIGRAFERSHQVKTGFIGAAPSKLIKQRALVDFTAQYLDELYTDTEKAHR</sequence>
<dbReference type="AlphaFoldDB" id="A0A133KE38"/>
<proteinExistence type="inferred from homology"/>
<comment type="catalytic activity">
    <reaction evidence="4">
        <text>a 2-deoxystreptamine antibiotic + acetyl-CoA = an N(3)-acetyl-2-deoxystreptamine antibiotic + CoA + H(+)</text>
        <dbReference type="Rhea" id="RHEA:12665"/>
        <dbReference type="ChEBI" id="CHEBI:15378"/>
        <dbReference type="ChEBI" id="CHEBI:57287"/>
        <dbReference type="ChEBI" id="CHEBI:57288"/>
        <dbReference type="ChEBI" id="CHEBI:57921"/>
        <dbReference type="ChEBI" id="CHEBI:77452"/>
        <dbReference type="EC" id="2.3.1.81"/>
    </reaction>
</comment>